<dbReference type="Proteomes" id="UP000471409">
    <property type="component" value="Unassembled WGS sequence"/>
</dbReference>
<evidence type="ECO:0000313" key="2">
    <source>
        <dbReference type="EMBL" id="NEK49085.1"/>
    </source>
</evidence>
<comment type="caution">
    <text evidence="2">The sequence shown here is derived from an EMBL/GenBank/DDBJ whole genome shotgun (WGS) entry which is preliminary data.</text>
</comment>
<organism evidence="2 3">
    <name type="scientific">Rhizobium leguminosarum</name>
    <dbReference type="NCBI Taxonomy" id="384"/>
    <lineage>
        <taxon>Bacteria</taxon>
        <taxon>Pseudomonadati</taxon>
        <taxon>Pseudomonadota</taxon>
        <taxon>Alphaproteobacteria</taxon>
        <taxon>Hyphomicrobiales</taxon>
        <taxon>Rhizobiaceae</taxon>
        <taxon>Rhizobium/Agrobacterium group</taxon>
        <taxon>Rhizobium</taxon>
    </lineage>
</organism>
<protein>
    <recommendedName>
        <fullName evidence="4">DUF1311 domain-containing protein</fullName>
    </recommendedName>
</protein>
<evidence type="ECO:0000256" key="1">
    <source>
        <dbReference type="SAM" id="SignalP"/>
    </source>
</evidence>
<evidence type="ECO:0000313" key="3">
    <source>
        <dbReference type="Proteomes" id="UP000471409"/>
    </source>
</evidence>
<feature type="signal peptide" evidence="1">
    <location>
        <begin position="1"/>
        <end position="20"/>
    </location>
</feature>
<keyword evidence="1" id="KW-0732">Signal</keyword>
<accession>A0A6P0DAQ3</accession>
<dbReference type="AlphaFoldDB" id="A0A6P0DAQ3"/>
<sequence length="189" mass="20941">MKLVLCAIALSAVLATTVNGADDRAQPSYFAPLVAGSGIEIEACYTAILARDGVDSSTCNSTLWQIWFAQKKANVDPLDFRDKAIFKGIVAQLVHARNEERLDQGSLPYTQQVKDNMKRVVDVARGELKDDRVSQCLAEIRYKGDSSSLYCDYTLALLNLDLYGLTEIPRIKMRREDLAAVLEQALPAR</sequence>
<name>A0A6P0DAQ3_RHILE</name>
<evidence type="ECO:0008006" key="4">
    <source>
        <dbReference type="Google" id="ProtNLM"/>
    </source>
</evidence>
<reference evidence="2 3" key="1">
    <citation type="submission" date="2020-01" db="EMBL/GenBank/DDBJ databases">
        <title>Rhizobium genotypes associated with high levels of biological nitrogen fixation by grain legumes in a temperate-maritime cropping system.</title>
        <authorList>
            <person name="Maluk M."/>
            <person name="Francesc Ferrando Molina F."/>
            <person name="Lopez Del Egido L."/>
            <person name="Lafos M."/>
            <person name="Langarica-Fuentes A."/>
            <person name="Gebre Yohannes G."/>
            <person name="Young M.W."/>
            <person name="Martin P."/>
            <person name="Gantlett R."/>
            <person name="Kenicer G."/>
            <person name="Hawes C."/>
            <person name="Begg G.S."/>
            <person name="Quilliam R.S."/>
            <person name="Squire G.R."/>
            <person name="Poole P.S."/>
            <person name="Young P.W."/>
            <person name="Iannetta P.M."/>
            <person name="James E.K."/>
        </authorList>
    </citation>
    <scope>NUCLEOTIDE SEQUENCE [LARGE SCALE GENOMIC DNA]</scope>
    <source>
        <strain evidence="2 3">JHI944</strain>
    </source>
</reference>
<dbReference type="EMBL" id="WXXP01000003">
    <property type="protein sequence ID" value="NEK49085.1"/>
    <property type="molecule type" value="Genomic_DNA"/>
</dbReference>
<dbReference type="RefSeq" id="WP_163999846.1">
    <property type="nucleotide sequence ID" value="NZ_WXXP01000003.1"/>
</dbReference>
<gene>
    <name evidence="2" type="ORF">GUK36_06545</name>
</gene>
<proteinExistence type="predicted"/>
<feature type="chain" id="PRO_5027017210" description="DUF1311 domain-containing protein" evidence="1">
    <location>
        <begin position="21"/>
        <end position="189"/>
    </location>
</feature>